<dbReference type="AlphaFoldDB" id="A0A928BV19"/>
<keyword evidence="1" id="KW-0472">Membrane</keyword>
<keyword evidence="1" id="KW-1133">Transmembrane helix</keyword>
<dbReference type="EMBL" id="SUYD01000021">
    <property type="protein sequence ID" value="MBE6267346.1"/>
    <property type="molecule type" value="Genomic_DNA"/>
</dbReference>
<evidence type="ECO:0000313" key="3">
    <source>
        <dbReference type="Proteomes" id="UP000763088"/>
    </source>
</evidence>
<proteinExistence type="predicted"/>
<evidence type="ECO:0000313" key="2">
    <source>
        <dbReference type="EMBL" id="MBE6267346.1"/>
    </source>
</evidence>
<comment type="caution">
    <text evidence="2">The sequence shown here is derived from an EMBL/GenBank/DDBJ whole genome shotgun (WGS) entry which is preliminary data.</text>
</comment>
<name>A0A928BV19_XYLRU</name>
<evidence type="ECO:0000256" key="1">
    <source>
        <dbReference type="SAM" id="Phobius"/>
    </source>
</evidence>
<gene>
    <name evidence="2" type="ORF">E7102_12930</name>
</gene>
<dbReference type="Proteomes" id="UP000763088">
    <property type="component" value="Unassembled WGS sequence"/>
</dbReference>
<organism evidence="2 3">
    <name type="scientific">Xylanibacter ruminicola</name>
    <name type="common">Prevotella ruminicola</name>
    <dbReference type="NCBI Taxonomy" id="839"/>
    <lineage>
        <taxon>Bacteria</taxon>
        <taxon>Pseudomonadati</taxon>
        <taxon>Bacteroidota</taxon>
        <taxon>Bacteroidia</taxon>
        <taxon>Bacteroidales</taxon>
        <taxon>Prevotellaceae</taxon>
        <taxon>Xylanibacter</taxon>
    </lineage>
</organism>
<feature type="transmembrane region" description="Helical" evidence="1">
    <location>
        <begin position="73"/>
        <end position="96"/>
    </location>
</feature>
<sequence length="158" mass="17804">MTNKDIQHLIDKYLAGETSPAEELQLASELQHCDNISDEWQAVSIMLGELTQGEAEYHRIMASRKSASSRPSAAVIALRIISSVAAVYLVGLFIWLQMQPAPKAEMAYSPKVEQSQPAPQPAYCTEGTPREILMCYLERRQAQPDTYKQLKLMNYENQ</sequence>
<keyword evidence="1" id="KW-0812">Transmembrane</keyword>
<protein>
    <submittedName>
        <fullName evidence="2">Uncharacterized protein</fullName>
    </submittedName>
</protein>
<accession>A0A928BV19</accession>
<reference evidence="2" key="1">
    <citation type="submission" date="2019-04" db="EMBL/GenBank/DDBJ databases">
        <title>Evolution of Biomass-Degrading Anaerobic Consortia Revealed by Metagenomics.</title>
        <authorList>
            <person name="Peng X."/>
        </authorList>
    </citation>
    <scope>NUCLEOTIDE SEQUENCE</scope>
    <source>
        <strain evidence="2">SIG141</strain>
    </source>
</reference>